<accession>E8MDM0</accession>
<organism evidence="2 3">
    <name type="scientific">Vibrio sinaloensis DSM 21326</name>
    <dbReference type="NCBI Taxonomy" id="945550"/>
    <lineage>
        <taxon>Bacteria</taxon>
        <taxon>Pseudomonadati</taxon>
        <taxon>Pseudomonadota</taxon>
        <taxon>Gammaproteobacteria</taxon>
        <taxon>Vibrionales</taxon>
        <taxon>Vibrionaceae</taxon>
        <taxon>Vibrio</taxon>
        <taxon>Vibrio oreintalis group</taxon>
    </lineage>
</organism>
<evidence type="ECO:0000313" key="2">
    <source>
        <dbReference type="EMBL" id="EGA67878.1"/>
    </source>
</evidence>
<gene>
    <name evidence="2" type="ORF">VISI1226_22752</name>
</gene>
<reference evidence="2 3" key="1">
    <citation type="journal article" date="2012" name="Int. J. Syst. Evol. Microbiol.">
        <title>Vibrio caribbeanicus sp. nov., isolated from the marine sponge Scleritoderma cyanea.</title>
        <authorList>
            <person name="Hoffmann M."/>
            <person name="Monday S.R."/>
            <person name="Allard M.W."/>
            <person name="Strain E.A."/>
            <person name="Whittaker P."/>
            <person name="Naum M."/>
            <person name="McCarthy P.J."/>
            <person name="Lopez J.V."/>
            <person name="Fischer M."/>
            <person name="Brown E.W."/>
        </authorList>
    </citation>
    <scope>NUCLEOTIDE SEQUENCE [LARGE SCALE GENOMIC DNA]</scope>
    <source>
        <strain evidence="3">DSMZ 21326</strain>
    </source>
</reference>
<comment type="caution">
    <text evidence="2">The sequence shown here is derived from an EMBL/GenBank/DDBJ whole genome shotgun (WGS) entry which is preliminary data.</text>
</comment>
<protein>
    <submittedName>
        <fullName evidence="2">Uncharacterized protein</fullName>
    </submittedName>
</protein>
<feature type="transmembrane region" description="Helical" evidence="1">
    <location>
        <begin position="16"/>
        <end position="32"/>
    </location>
</feature>
<keyword evidence="1" id="KW-1133">Transmembrane helix</keyword>
<dbReference type="Proteomes" id="UP000006228">
    <property type="component" value="Unassembled WGS sequence"/>
</dbReference>
<keyword evidence="1" id="KW-0812">Transmembrane</keyword>
<evidence type="ECO:0000256" key="1">
    <source>
        <dbReference type="SAM" id="Phobius"/>
    </source>
</evidence>
<dbReference type="AlphaFoldDB" id="E8MDM0"/>
<dbReference type="EMBL" id="AEVT01000127">
    <property type="protein sequence ID" value="EGA67878.1"/>
    <property type="molecule type" value="Genomic_DNA"/>
</dbReference>
<evidence type="ECO:0000313" key="3">
    <source>
        <dbReference type="Proteomes" id="UP000006228"/>
    </source>
</evidence>
<keyword evidence="1" id="KW-0472">Membrane</keyword>
<name>E8MDM0_PHOS4</name>
<proteinExistence type="predicted"/>
<sequence>MKALKQIFDHLKRNKNFYFKLLVHIILMFFGAN</sequence>